<gene>
    <name evidence="9" type="ORF">AZI86_11230</name>
</gene>
<evidence type="ECO:0000313" key="10">
    <source>
        <dbReference type="Proteomes" id="UP000075320"/>
    </source>
</evidence>
<evidence type="ECO:0000256" key="8">
    <source>
        <dbReference type="PIRSR" id="PIRSR602481-2"/>
    </source>
</evidence>
<feature type="binding site" evidence="7">
    <location>
        <position position="148"/>
    </location>
    <ligand>
        <name>Zn(2+)</name>
        <dbReference type="ChEBI" id="CHEBI:29105"/>
    </ligand>
</feature>
<dbReference type="AlphaFoldDB" id="A0A150WLB1"/>
<dbReference type="InterPro" id="IPR002481">
    <property type="entry name" value="FUR"/>
</dbReference>
<dbReference type="CDD" id="cd07153">
    <property type="entry name" value="Fur_like"/>
    <property type="match status" value="1"/>
</dbReference>
<evidence type="ECO:0000256" key="2">
    <source>
        <dbReference type="ARBA" id="ARBA00022491"/>
    </source>
</evidence>
<dbReference type="Proteomes" id="UP000075320">
    <property type="component" value="Unassembled WGS sequence"/>
</dbReference>
<keyword evidence="6" id="KW-0804">Transcription</keyword>
<organism evidence="9 10">
    <name type="scientific">Bdellovibrio bacteriovorus</name>
    <dbReference type="NCBI Taxonomy" id="959"/>
    <lineage>
        <taxon>Bacteria</taxon>
        <taxon>Pseudomonadati</taxon>
        <taxon>Bdellovibrionota</taxon>
        <taxon>Bdellovibrionia</taxon>
        <taxon>Bdellovibrionales</taxon>
        <taxon>Pseudobdellovibrionaceae</taxon>
        <taxon>Bdellovibrio</taxon>
    </lineage>
</organism>
<comment type="similarity">
    <text evidence="1">Belongs to the Fur family.</text>
</comment>
<dbReference type="InterPro" id="IPR036388">
    <property type="entry name" value="WH-like_DNA-bd_sf"/>
</dbReference>
<dbReference type="Gene3D" id="3.30.1490.190">
    <property type="match status" value="1"/>
</dbReference>
<dbReference type="GO" id="GO:0008270">
    <property type="term" value="F:zinc ion binding"/>
    <property type="evidence" value="ECO:0007669"/>
    <property type="project" value="TreeGrafter"/>
</dbReference>
<evidence type="ECO:0000313" key="9">
    <source>
        <dbReference type="EMBL" id="KYG64770.1"/>
    </source>
</evidence>
<name>A0A150WLB1_BDEBC</name>
<proteinExistence type="inferred from homology"/>
<keyword evidence="5" id="KW-0238">DNA-binding</keyword>
<dbReference type="PANTHER" id="PTHR33202">
    <property type="entry name" value="ZINC UPTAKE REGULATION PROTEIN"/>
    <property type="match status" value="1"/>
</dbReference>
<keyword evidence="3 7" id="KW-0862">Zinc</keyword>
<dbReference type="InterPro" id="IPR036390">
    <property type="entry name" value="WH_DNA-bd_sf"/>
</dbReference>
<dbReference type="GO" id="GO:0003700">
    <property type="term" value="F:DNA-binding transcription factor activity"/>
    <property type="evidence" value="ECO:0007669"/>
    <property type="project" value="InterPro"/>
</dbReference>
<dbReference type="GO" id="GO:1900376">
    <property type="term" value="P:regulation of secondary metabolite biosynthetic process"/>
    <property type="evidence" value="ECO:0007669"/>
    <property type="project" value="TreeGrafter"/>
</dbReference>
<evidence type="ECO:0000256" key="7">
    <source>
        <dbReference type="PIRSR" id="PIRSR602481-1"/>
    </source>
</evidence>
<keyword evidence="4" id="KW-0805">Transcription regulation</keyword>
<feature type="binding site" evidence="8">
    <location>
        <position position="121"/>
    </location>
    <ligand>
        <name>Fe cation</name>
        <dbReference type="ChEBI" id="CHEBI:24875"/>
    </ligand>
</feature>
<comment type="caution">
    <text evidence="9">The sequence shown here is derived from an EMBL/GenBank/DDBJ whole genome shotgun (WGS) entry which is preliminary data.</text>
</comment>
<feature type="binding site" evidence="7">
    <location>
        <position position="145"/>
    </location>
    <ligand>
        <name>Zn(2+)</name>
        <dbReference type="ChEBI" id="CHEBI:29105"/>
    </ligand>
</feature>
<dbReference type="GO" id="GO:0045892">
    <property type="term" value="P:negative regulation of DNA-templated transcription"/>
    <property type="evidence" value="ECO:0007669"/>
    <property type="project" value="TreeGrafter"/>
</dbReference>
<comment type="cofactor">
    <cofactor evidence="7">
        <name>Zn(2+)</name>
        <dbReference type="ChEBI" id="CHEBI:29105"/>
    </cofactor>
    <text evidence="7">Binds 1 zinc ion per subunit.</text>
</comment>
<keyword evidence="7" id="KW-0479">Metal-binding</keyword>
<dbReference type="InterPro" id="IPR043135">
    <property type="entry name" value="Fur_C"/>
</dbReference>
<evidence type="ECO:0000256" key="6">
    <source>
        <dbReference type="ARBA" id="ARBA00023163"/>
    </source>
</evidence>
<dbReference type="GO" id="GO:0000976">
    <property type="term" value="F:transcription cis-regulatory region binding"/>
    <property type="evidence" value="ECO:0007669"/>
    <property type="project" value="TreeGrafter"/>
</dbReference>
<sequence>MSKCGTERKNIDMDSLHTRMRNGGMKVTQQRSQVLKILLAHPEPISADEIFKKFDSKSEGADLVTIYRILKKFEEVLLVTRQEFGDGVARFELALESGHHHHHVICRHCQRVEPLHICDLESHIKTVEGMGYKQVSHRLDFFGVCSRCQ</sequence>
<keyword evidence="8" id="KW-0408">Iron</keyword>
<evidence type="ECO:0000256" key="5">
    <source>
        <dbReference type="ARBA" id="ARBA00023125"/>
    </source>
</evidence>
<keyword evidence="2" id="KW-0678">Repressor</keyword>
<dbReference type="Pfam" id="PF01475">
    <property type="entry name" value="FUR"/>
    <property type="match status" value="1"/>
</dbReference>
<evidence type="ECO:0000256" key="1">
    <source>
        <dbReference type="ARBA" id="ARBA00007957"/>
    </source>
</evidence>
<dbReference type="Gene3D" id="1.10.10.10">
    <property type="entry name" value="Winged helix-like DNA-binding domain superfamily/Winged helix DNA-binding domain"/>
    <property type="match status" value="1"/>
</dbReference>
<dbReference type="EMBL" id="LUKE01000002">
    <property type="protein sequence ID" value="KYG64770.1"/>
    <property type="molecule type" value="Genomic_DNA"/>
</dbReference>
<reference evidence="9 10" key="1">
    <citation type="submission" date="2016-03" db="EMBL/GenBank/DDBJ databases">
        <authorList>
            <person name="Ploux O."/>
        </authorList>
    </citation>
    <scope>NUCLEOTIDE SEQUENCE [LARGE SCALE GENOMIC DNA]</scope>
    <source>
        <strain evidence="9 10">R0</strain>
    </source>
</reference>
<feature type="binding site" evidence="8">
    <location>
        <position position="137"/>
    </location>
    <ligand>
        <name>Fe cation</name>
        <dbReference type="ChEBI" id="CHEBI:24875"/>
    </ligand>
</feature>
<evidence type="ECO:0000256" key="3">
    <source>
        <dbReference type="ARBA" id="ARBA00022833"/>
    </source>
</evidence>
<feature type="binding site" evidence="8">
    <location>
        <position position="100"/>
    </location>
    <ligand>
        <name>Fe cation</name>
        <dbReference type="ChEBI" id="CHEBI:24875"/>
    </ligand>
</feature>
<accession>A0A150WLB1</accession>
<keyword evidence="10" id="KW-1185">Reference proteome</keyword>
<evidence type="ECO:0000256" key="4">
    <source>
        <dbReference type="ARBA" id="ARBA00023015"/>
    </source>
</evidence>
<comment type="cofactor">
    <cofactor evidence="8">
        <name>Mn(2+)</name>
        <dbReference type="ChEBI" id="CHEBI:29035"/>
    </cofactor>
    <cofactor evidence="8">
        <name>Fe(2+)</name>
        <dbReference type="ChEBI" id="CHEBI:29033"/>
    </cofactor>
    <text evidence="8">Binds 1 Mn(2+) or Fe(2+) ion per subunit.</text>
</comment>
<dbReference type="PANTHER" id="PTHR33202:SF7">
    <property type="entry name" value="FERRIC UPTAKE REGULATION PROTEIN"/>
    <property type="match status" value="1"/>
</dbReference>
<feature type="binding site" evidence="7">
    <location>
        <position position="106"/>
    </location>
    <ligand>
        <name>Zn(2+)</name>
        <dbReference type="ChEBI" id="CHEBI:29105"/>
    </ligand>
</feature>
<protein>
    <submittedName>
        <fullName evidence="9">Ferric uptake regulator-like protein</fullName>
    </submittedName>
</protein>
<feature type="binding site" evidence="7">
    <location>
        <position position="109"/>
    </location>
    <ligand>
        <name>Zn(2+)</name>
        <dbReference type="ChEBI" id="CHEBI:29105"/>
    </ligand>
</feature>
<dbReference type="SUPFAM" id="SSF46785">
    <property type="entry name" value="Winged helix' DNA-binding domain"/>
    <property type="match status" value="1"/>
</dbReference>